<proteinExistence type="predicted"/>
<keyword evidence="2" id="KW-1185">Reference proteome</keyword>
<dbReference type="RefSeq" id="WP_275087642.1">
    <property type="nucleotide sequence ID" value="NZ_CP119078.1"/>
</dbReference>
<gene>
    <name evidence="1" type="ORF">PXX05_07675</name>
</gene>
<reference evidence="1 2" key="1">
    <citation type="submission" date="2023-02" db="EMBL/GenBank/DDBJ databases">
        <title>Genome Sequence of L. cardiaca H63T.</title>
        <authorList>
            <person name="Lopez A.E."/>
            <person name="Cianciotto N.P."/>
        </authorList>
    </citation>
    <scope>NUCLEOTIDE SEQUENCE [LARGE SCALE GENOMIC DNA]</scope>
    <source>
        <strain evidence="1 2">H63</strain>
    </source>
</reference>
<sequence>MPLVKEVIEEFKSGFKYLDESNHRQSKWYEFWYKLNVLKEECTDVNLTQVIEDAAKTCNDALVTLEDQYGHEDFAQHQKYFFRIIAQALYAVRVQRFAHGEFKTLNYQQGEKSILERVIIPKKMGVFEDKLLDGLKAVKTKFTDLETVMNDAIKKIKQSEQGRVSLFRESMRQNSRGEFSYSEPTENLSSLYHSIAEREATAGEYVSTLQF</sequence>
<protein>
    <submittedName>
        <fullName evidence="1">Uncharacterized protein</fullName>
    </submittedName>
</protein>
<dbReference type="Proteomes" id="UP001222087">
    <property type="component" value="Chromosome"/>
</dbReference>
<dbReference type="EMBL" id="CP119078">
    <property type="protein sequence ID" value="WED41816.1"/>
    <property type="molecule type" value="Genomic_DNA"/>
</dbReference>
<name>A0ABY8ANI6_9GAMM</name>
<evidence type="ECO:0000313" key="1">
    <source>
        <dbReference type="EMBL" id="WED41816.1"/>
    </source>
</evidence>
<organism evidence="1 2">
    <name type="scientific">Legionella cardiaca</name>
    <dbReference type="NCBI Taxonomy" id="1071983"/>
    <lineage>
        <taxon>Bacteria</taxon>
        <taxon>Pseudomonadati</taxon>
        <taxon>Pseudomonadota</taxon>
        <taxon>Gammaproteobacteria</taxon>
        <taxon>Legionellales</taxon>
        <taxon>Legionellaceae</taxon>
        <taxon>Legionella</taxon>
    </lineage>
</organism>
<accession>A0ABY8ANI6</accession>
<evidence type="ECO:0000313" key="2">
    <source>
        <dbReference type="Proteomes" id="UP001222087"/>
    </source>
</evidence>